<name>A0ABV9Z8G2_9HYPH</name>
<evidence type="ECO:0000313" key="4">
    <source>
        <dbReference type="EMBL" id="MFC5069914.1"/>
    </source>
</evidence>
<evidence type="ECO:0000256" key="1">
    <source>
        <dbReference type="SAM" id="MobiDB-lite"/>
    </source>
</evidence>
<dbReference type="Proteomes" id="UP001595796">
    <property type="component" value="Unassembled WGS sequence"/>
</dbReference>
<dbReference type="EMBL" id="JBHSJF010000008">
    <property type="protein sequence ID" value="MFC5069914.1"/>
    <property type="molecule type" value="Genomic_DNA"/>
</dbReference>
<reference evidence="5" key="1">
    <citation type="journal article" date="2019" name="Int. J. Syst. Evol. Microbiol.">
        <title>The Global Catalogue of Microorganisms (GCM) 10K type strain sequencing project: providing services to taxonomists for standard genome sequencing and annotation.</title>
        <authorList>
            <consortium name="The Broad Institute Genomics Platform"/>
            <consortium name="The Broad Institute Genome Sequencing Center for Infectious Disease"/>
            <person name="Wu L."/>
            <person name="Ma J."/>
        </authorList>
    </citation>
    <scope>NUCLEOTIDE SEQUENCE [LARGE SCALE GENOMIC DNA]</scope>
    <source>
        <strain evidence="5">CGMCC 1.16444</strain>
    </source>
</reference>
<evidence type="ECO:0000259" key="3">
    <source>
        <dbReference type="Pfam" id="PF02602"/>
    </source>
</evidence>
<feature type="domain" description="Tetrapyrrole biosynthesis uroporphyrinogen III synthase" evidence="3">
    <location>
        <begin position="14"/>
        <end position="230"/>
    </location>
</feature>
<keyword evidence="5" id="KW-1185">Reference proteome</keyword>
<gene>
    <name evidence="4" type="ORF">ACFPFW_18005</name>
</gene>
<dbReference type="CDD" id="cd06578">
    <property type="entry name" value="HemD"/>
    <property type="match status" value="1"/>
</dbReference>
<dbReference type="SUPFAM" id="SSF69618">
    <property type="entry name" value="HemD-like"/>
    <property type="match status" value="1"/>
</dbReference>
<dbReference type="InterPro" id="IPR003754">
    <property type="entry name" value="4pyrrol_synth_uPrphyn_synth"/>
</dbReference>
<keyword evidence="4" id="KW-0456">Lyase</keyword>
<organism evidence="4 5">
    <name type="scientific">Flaviflagellibacter deserti</name>
    <dbReference type="NCBI Taxonomy" id="2267266"/>
    <lineage>
        <taxon>Bacteria</taxon>
        <taxon>Pseudomonadati</taxon>
        <taxon>Pseudomonadota</taxon>
        <taxon>Alphaproteobacteria</taxon>
        <taxon>Hyphomicrobiales</taxon>
        <taxon>Flaviflagellibacter</taxon>
    </lineage>
</organism>
<dbReference type="EC" id="4.2.1.75" evidence="4"/>
<protein>
    <submittedName>
        <fullName evidence="4">Uroporphyrinogen-III synthase</fullName>
        <ecNumber evidence="4">4.2.1.75</ecNumber>
    </submittedName>
</protein>
<feature type="region of interest" description="Disordered" evidence="1">
    <location>
        <begin position="420"/>
        <end position="442"/>
    </location>
</feature>
<feature type="transmembrane region" description="Helical" evidence="2">
    <location>
        <begin position="345"/>
        <end position="367"/>
    </location>
</feature>
<keyword evidence="2" id="KW-0472">Membrane</keyword>
<evidence type="ECO:0000256" key="2">
    <source>
        <dbReference type="SAM" id="Phobius"/>
    </source>
</evidence>
<feature type="compositionally biased region" description="Low complexity" evidence="1">
    <location>
        <begin position="426"/>
        <end position="441"/>
    </location>
</feature>
<accession>A0ABV9Z8G2</accession>
<sequence>MRVLVTRPVHPAERTAARLRALGHEPSVDPVLTLDFFPPARLVGGQLDGVIFTSSNAVRAIRDHADLPKLLALPIWTVGSRTTASARAMGFGVPRIECPDVAGLVSVLGDEKTPLRLLHIAGEDRSADIETEIAPSGHSVETLVVYRATASDSLSKETRTALKNGSIGAVLHYSRRSAGTFLILAEKAGLQTEAVAPIHVCLSAEVAEPLRAVNAAFIRIADGPNEDALLVALGQGEGSSRQADGAAVEKNGLEEERTGMAEPDEPEKIPEKPKRSGKPKPQVLDLEATEIAPPQSEPTVEAPVEPPQDIADDSASVEQAGAPSPDEPLTPSNDLAGDVEPRSGLLTLVAAGLIGAVLAILGFVVLLSADLLGLNDGDDPAIGSRLTAIESKLQSIDQAPAPVADPALAAKVDDLSKTVTDLSNRPAAPAPSDGSAPAPADTSRLDALDARIAAIDTKLGELSQVQSGPSQDAFNQLSARVDQIAAALAQTKEPDPAIAEALASARRASAVATVASLEAAVERGIPYASLLGSVRSQVQGVDLAPLETGAEHGLPALPVLGARLEKALDAAPSPTPAPSAGVIDRLVSGARGLVKVKPAGDTKADEPVGDDAWTIRNRMSLRLQRGAYDEALSEWDSLDARTKQATQQEADALRARLAAERALDTLREKALAAAGGETQ</sequence>
<keyword evidence="2" id="KW-0812">Transmembrane</keyword>
<dbReference type="RefSeq" id="WP_114958523.1">
    <property type="nucleotide sequence ID" value="NZ_JBHSJF010000008.1"/>
</dbReference>
<evidence type="ECO:0000313" key="5">
    <source>
        <dbReference type="Proteomes" id="UP001595796"/>
    </source>
</evidence>
<dbReference type="GO" id="GO:0004852">
    <property type="term" value="F:uroporphyrinogen-III synthase activity"/>
    <property type="evidence" value="ECO:0007669"/>
    <property type="project" value="UniProtKB-EC"/>
</dbReference>
<keyword evidence="2" id="KW-1133">Transmembrane helix</keyword>
<dbReference type="Pfam" id="PF02602">
    <property type="entry name" value="HEM4"/>
    <property type="match status" value="1"/>
</dbReference>
<dbReference type="InterPro" id="IPR036108">
    <property type="entry name" value="4pyrrol_syn_uPrphyn_synt_sf"/>
</dbReference>
<dbReference type="Gene3D" id="3.40.50.10090">
    <property type="match status" value="2"/>
</dbReference>
<proteinExistence type="predicted"/>
<feature type="region of interest" description="Disordered" evidence="1">
    <location>
        <begin position="236"/>
        <end position="337"/>
    </location>
</feature>
<comment type="caution">
    <text evidence="4">The sequence shown here is derived from an EMBL/GenBank/DDBJ whole genome shotgun (WGS) entry which is preliminary data.</text>
</comment>